<dbReference type="GO" id="GO:0000270">
    <property type="term" value="P:peptidoglycan metabolic process"/>
    <property type="evidence" value="ECO:0007669"/>
    <property type="project" value="UniProtKB-UniRule"/>
</dbReference>
<feature type="domain" description="LysM" evidence="5">
    <location>
        <begin position="95"/>
        <end position="140"/>
    </location>
</feature>
<dbReference type="HAMAP" id="MF_02071">
    <property type="entry name" value="RlpA"/>
    <property type="match status" value="1"/>
</dbReference>
<dbReference type="EMBL" id="FQXS01000002">
    <property type="protein sequence ID" value="SHH46980.1"/>
    <property type="molecule type" value="Genomic_DNA"/>
</dbReference>
<evidence type="ECO:0000313" key="7">
    <source>
        <dbReference type="Proteomes" id="UP000184139"/>
    </source>
</evidence>
<gene>
    <name evidence="3" type="primary">rlpA</name>
    <name evidence="6" type="ORF">SAMN02745124_00653</name>
</gene>
<dbReference type="InterPro" id="IPR036779">
    <property type="entry name" value="LysM_dom_sf"/>
</dbReference>
<comment type="similarity">
    <text evidence="3 4">Belongs to the RlpA family.</text>
</comment>
<keyword evidence="6" id="KW-0449">Lipoprotein</keyword>
<dbReference type="SUPFAM" id="SSF54106">
    <property type="entry name" value="LysM domain"/>
    <property type="match status" value="2"/>
</dbReference>
<dbReference type="InterPro" id="IPR034718">
    <property type="entry name" value="RlpA"/>
</dbReference>
<organism evidence="6 7">
    <name type="scientific">Desulfofustis glycolicus DSM 9705</name>
    <dbReference type="NCBI Taxonomy" id="1121409"/>
    <lineage>
        <taxon>Bacteria</taxon>
        <taxon>Pseudomonadati</taxon>
        <taxon>Thermodesulfobacteriota</taxon>
        <taxon>Desulfobulbia</taxon>
        <taxon>Desulfobulbales</taxon>
        <taxon>Desulfocapsaceae</taxon>
        <taxon>Desulfofustis</taxon>
    </lineage>
</organism>
<dbReference type="GO" id="GO:0071555">
    <property type="term" value="P:cell wall organization"/>
    <property type="evidence" value="ECO:0007669"/>
    <property type="project" value="UniProtKB-KW"/>
</dbReference>
<dbReference type="OrthoDB" id="9779128at2"/>
<dbReference type="InterPro" id="IPR036908">
    <property type="entry name" value="RlpA-like_sf"/>
</dbReference>
<dbReference type="PROSITE" id="PS51782">
    <property type="entry name" value="LYSM"/>
    <property type="match status" value="1"/>
</dbReference>
<dbReference type="AlphaFoldDB" id="A0A1M5T8P0"/>
<evidence type="ECO:0000256" key="4">
    <source>
        <dbReference type="RuleBase" id="RU003495"/>
    </source>
</evidence>
<evidence type="ECO:0000256" key="3">
    <source>
        <dbReference type="HAMAP-Rule" id="MF_02071"/>
    </source>
</evidence>
<dbReference type="InterPro" id="IPR012997">
    <property type="entry name" value="RplA"/>
</dbReference>
<proteinExistence type="inferred from homology"/>
<evidence type="ECO:0000259" key="5">
    <source>
        <dbReference type="PROSITE" id="PS51782"/>
    </source>
</evidence>
<evidence type="ECO:0000313" key="6">
    <source>
        <dbReference type="EMBL" id="SHH46980.1"/>
    </source>
</evidence>
<sequence length="241" mass="26654">MMDYTVQRGDTIANVTRRLGTDWQTLKELNPQAVGRSRVNGNWFLREGKTVSVQQRFQTVLDAQAKQAARTSPAAVSSSAVPAAGTTFQARGGERLHTVQPGDTVWELGVKRYHVDPDAILRLNNITDPRRLQPGMQLRIPAAEKEGSRAVVASWYGEYHHGRPMANGEPYDMYGNTIAHKEMPLGTRVELENPRTGQVVRAVVADRGPYVAGREVDLSFQLARQLSLVEQGVGTVILRVL</sequence>
<dbReference type="PANTHER" id="PTHR34183:SF8">
    <property type="entry name" value="ENDOLYTIC PEPTIDOGLYCAN TRANSGLYCOSYLASE RLPA-RELATED"/>
    <property type="match status" value="1"/>
</dbReference>
<comment type="function">
    <text evidence="3">Lytic transglycosylase with a strong preference for naked glycan strands that lack stem peptides.</text>
</comment>
<dbReference type="EC" id="4.2.2.-" evidence="3"/>
<name>A0A1M5T8P0_9BACT</name>
<keyword evidence="1 3" id="KW-0456">Lyase</keyword>
<dbReference type="SMART" id="SM00257">
    <property type="entry name" value="LysM"/>
    <property type="match status" value="2"/>
</dbReference>
<dbReference type="STRING" id="1121409.SAMN02745124_00653"/>
<evidence type="ECO:0000256" key="1">
    <source>
        <dbReference type="ARBA" id="ARBA00023239"/>
    </source>
</evidence>
<keyword evidence="2 3" id="KW-0961">Cell wall biogenesis/degradation</keyword>
<dbReference type="InterPro" id="IPR009009">
    <property type="entry name" value="RlpA-like_DPBB"/>
</dbReference>
<dbReference type="Gene3D" id="2.40.40.10">
    <property type="entry name" value="RlpA-like domain"/>
    <property type="match status" value="1"/>
</dbReference>
<dbReference type="InterPro" id="IPR018392">
    <property type="entry name" value="LysM"/>
</dbReference>
<dbReference type="Gene3D" id="3.10.350.10">
    <property type="entry name" value="LysM domain"/>
    <property type="match status" value="2"/>
</dbReference>
<dbReference type="Pfam" id="PF03330">
    <property type="entry name" value="DPBB_1"/>
    <property type="match status" value="1"/>
</dbReference>
<keyword evidence="7" id="KW-1185">Reference proteome</keyword>
<dbReference type="CDD" id="cd00118">
    <property type="entry name" value="LysM"/>
    <property type="match status" value="2"/>
</dbReference>
<dbReference type="RefSeq" id="WP_073373378.1">
    <property type="nucleotide sequence ID" value="NZ_FQXS01000002.1"/>
</dbReference>
<evidence type="ECO:0000256" key="2">
    <source>
        <dbReference type="ARBA" id="ARBA00023316"/>
    </source>
</evidence>
<dbReference type="Proteomes" id="UP000184139">
    <property type="component" value="Unassembled WGS sequence"/>
</dbReference>
<protein>
    <recommendedName>
        <fullName evidence="3">Probable endolytic peptidoglycan transglycosylase RlpA</fullName>
        <ecNumber evidence="3">4.2.2.-</ecNumber>
    </recommendedName>
</protein>
<dbReference type="NCBIfam" id="TIGR00413">
    <property type="entry name" value="rlpA"/>
    <property type="match status" value="1"/>
</dbReference>
<dbReference type="Pfam" id="PF01476">
    <property type="entry name" value="LysM"/>
    <property type="match status" value="2"/>
</dbReference>
<reference evidence="6 7" key="1">
    <citation type="submission" date="2016-11" db="EMBL/GenBank/DDBJ databases">
        <authorList>
            <person name="Jaros S."/>
            <person name="Januszkiewicz K."/>
            <person name="Wedrychowicz H."/>
        </authorList>
    </citation>
    <scope>NUCLEOTIDE SEQUENCE [LARGE SCALE GENOMIC DNA]</scope>
    <source>
        <strain evidence="6 7">DSM 9705</strain>
    </source>
</reference>
<accession>A0A1M5T8P0</accession>
<dbReference type="PANTHER" id="PTHR34183">
    <property type="entry name" value="ENDOLYTIC PEPTIDOGLYCAN TRANSGLYCOSYLASE RLPA"/>
    <property type="match status" value="1"/>
</dbReference>
<dbReference type="GO" id="GO:0008932">
    <property type="term" value="F:lytic endotransglycosylase activity"/>
    <property type="evidence" value="ECO:0007669"/>
    <property type="project" value="UniProtKB-UniRule"/>
</dbReference>
<dbReference type="SUPFAM" id="SSF50685">
    <property type="entry name" value="Barwin-like endoglucanases"/>
    <property type="match status" value="1"/>
</dbReference>
<dbReference type="CDD" id="cd22268">
    <property type="entry name" value="DPBB_RlpA-like"/>
    <property type="match status" value="1"/>
</dbReference>